<dbReference type="InterPro" id="IPR052462">
    <property type="entry name" value="SLIRP/GR-RBP-like"/>
</dbReference>
<dbReference type="InterPro" id="IPR012677">
    <property type="entry name" value="Nucleotide-bd_a/b_plait_sf"/>
</dbReference>
<dbReference type="InterPro" id="IPR003954">
    <property type="entry name" value="RRM_euk-type"/>
</dbReference>
<reference evidence="3 4" key="1">
    <citation type="submission" date="2018-11" db="EMBL/GenBank/DDBJ databases">
        <title>Chitinophaga lutea sp.nov., isolate from arsenic contaminated soil.</title>
        <authorList>
            <person name="Zong Y."/>
        </authorList>
    </citation>
    <scope>NUCLEOTIDE SEQUENCE [LARGE SCALE GENOMIC DNA]</scope>
    <source>
        <strain evidence="3 4">ZY74</strain>
    </source>
</reference>
<keyword evidence="4" id="KW-1185">Reference proteome</keyword>
<dbReference type="PROSITE" id="PS50102">
    <property type="entry name" value="RRM"/>
    <property type="match status" value="1"/>
</dbReference>
<dbReference type="GO" id="GO:0003723">
    <property type="term" value="F:RNA binding"/>
    <property type="evidence" value="ECO:0007669"/>
    <property type="project" value="UniProtKB-KW"/>
</dbReference>
<dbReference type="AlphaFoldDB" id="A0A3N4PIK8"/>
<evidence type="ECO:0000313" key="4">
    <source>
        <dbReference type="Proteomes" id="UP000278351"/>
    </source>
</evidence>
<proteinExistence type="predicted"/>
<dbReference type="Proteomes" id="UP000278351">
    <property type="component" value="Unassembled WGS sequence"/>
</dbReference>
<dbReference type="RefSeq" id="WP_123847535.1">
    <property type="nucleotide sequence ID" value="NZ_RPDH01000002.1"/>
</dbReference>
<evidence type="ECO:0000313" key="3">
    <source>
        <dbReference type="EMBL" id="RPE08532.1"/>
    </source>
</evidence>
<dbReference type="EMBL" id="RPDH01000002">
    <property type="protein sequence ID" value="RPE08532.1"/>
    <property type="molecule type" value="Genomic_DNA"/>
</dbReference>
<evidence type="ECO:0000256" key="1">
    <source>
        <dbReference type="ARBA" id="ARBA00022884"/>
    </source>
</evidence>
<dbReference type="Gene3D" id="3.30.70.330">
    <property type="match status" value="1"/>
</dbReference>
<dbReference type="InterPro" id="IPR035979">
    <property type="entry name" value="RBD_domain_sf"/>
</dbReference>
<dbReference type="OrthoDB" id="9798855at2"/>
<gene>
    <name evidence="3" type="ORF">EGT74_15945</name>
</gene>
<dbReference type="SMART" id="SM00360">
    <property type="entry name" value="RRM"/>
    <property type="match status" value="1"/>
</dbReference>
<keyword evidence="1" id="KW-0694">RNA-binding</keyword>
<dbReference type="SMART" id="SM00361">
    <property type="entry name" value="RRM_1"/>
    <property type="match status" value="1"/>
</dbReference>
<feature type="domain" description="RRM" evidence="2">
    <location>
        <begin position="1"/>
        <end position="79"/>
    </location>
</feature>
<evidence type="ECO:0000259" key="2">
    <source>
        <dbReference type="PROSITE" id="PS50102"/>
    </source>
</evidence>
<accession>A0A3N4PIK8</accession>
<dbReference type="Pfam" id="PF00076">
    <property type="entry name" value="RRM_1"/>
    <property type="match status" value="1"/>
</dbReference>
<protein>
    <submittedName>
        <fullName evidence="3">RNA-binding protein</fullName>
    </submittedName>
</protein>
<sequence length="93" mass="10425">MNIYVSNLMNYMKDEDLQTLFAPFGAVTSCKVIIDRYTGASRGFAFVEMSSDTEGKAAIDELNGKIIDGRALSVAIAKERSEKPFTNNRNFRY</sequence>
<dbReference type="PANTHER" id="PTHR48027">
    <property type="entry name" value="HETEROGENEOUS NUCLEAR RIBONUCLEOPROTEIN 87F-RELATED"/>
    <property type="match status" value="1"/>
</dbReference>
<dbReference type="InterPro" id="IPR000504">
    <property type="entry name" value="RRM_dom"/>
</dbReference>
<organism evidence="3 4">
    <name type="scientific">Chitinophaga lutea</name>
    <dbReference type="NCBI Taxonomy" id="2488634"/>
    <lineage>
        <taxon>Bacteria</taxon>
        <taxon>Pseudomonadati</taxon>
        <taxon>Bacteroidota</taxon>
        <taxon>Chitinophagia</taxon>
        <taxon>Chitinophagales</taxon>
        <taxon>Chitinophagaceae</taxon>
        <taxon>Chitinophaga</taxon>
    </lineage>
</organism>
<name>A0A3N4PIK8_9BACT</name>
<dbReference type="SUPFAM" id="SSF54928">
    <property type="entry name" value="RNA-binding domain, RBD"/>
    <property type="match status" value="1"/>
</dbReference>
<comment type="caution">
    <text evidence="3">The sequence shown here is derived from an EMBL/GenBank/DDBJ whole genome shotgun (WGS) entry which is preliminary data.</text>
</comment>